<reference evidence="4" key="1">
    <citation type="submission" date="2015-09" db="EMBL/GenBank/DDBJ databases">
        <authorList>
            <consortium name="Pathogen Informatics"/>
        </authorList>
    </citation>
    <scope>NUCLEOTIDE SEQUENCE</scope>
    <source>
        <strain evidence="4">2789STDY5834896</strain>
    </source>
</reference>
<dbReference type="AlphaFoldDB" id="A0A1C6IMW4"/>
<dbReference type="SUPFAM" id="SSF53590">
    <property type="entry name" value="Nucleoside hydrolase"/>
    <property type="match status" value="1"/>
</dbReference>
<feature type="domain" description="Inosine/uridine-preferring nucleoside hydrolase" evidence="3">
    <location>
        <begin position="4"/>
        <end position="315"/>
    </location>
</feature>
<protein>
    <submittedName>
        <fullName evidence="4">Pyrimidine-specific ribonucleoside hydrolase rihA</fullName>
        <ecNumber evidence="4">3.2.-.-</ecNumber>
    </submittedName>
</protein>
<dbReference type="EMBL" id="FMHG01000001">
    <property type="protein sequence ID" value="SCJ71221.1"/>
    <property type="molecule type" value="Genomic_DNA"/>
</dbReference>
<sequence>MRKIIIDTDTASDDAVALVCALRDPQLQVVAITTVAGNVPLELASYNARMSVECAGTYAPPIYAGCAGPLFCPLETADQVHGKDGMGDLDQTPGCTPLRAPTIPLTPGHAVDALIAHIEAEKEPIDLITLGPLTNVATAMRKAPEVMKKLRHITIMGGAHHYHNPHTVCAEFNIMVDPEAADIVCTFGVPITMVTLEACAGRARLGPDMIEKLRACGEIGDFFVDCNRTMIENARAAEGAPSFDLPDPVTVAVFSHPEMATTRFESHLRVETKGDYTRGMTLFIKPDDFYSLTLPEPLPLTAEIVTEVDPQQFWQYLLACAQK</sequence>
<gene>
    <name evidence="4" type="primary">rihA_13</name>
    <name evidence="4" type="ORF">SAMEA3545359_01565</name>
</gene>
<evidence type="ECO:0000256" key="1">
    <source>
        <dbReference type="ARBA" id="ARBA00022801"/>
    </source>
</evidence>
<dbReference type="InterPro" id="IPR036452">
    <property type="entry name" value="Ribo_hydro-like"/>
</dbReference>
<dbReference type="PANTHER" id="PTHR46190:SF1">
    <property type="entry name" value="SI:CH211-201H21.5"/>
    <property type="match status" value="1"/>
</dbReference>
<accession>A0A1C6IMW4</accession>
<dbReference type="InterPro" id="IPR052775">
    <property type="entry name" value="IUN_hydrolase"/>
</dbReference>
<dbReference type="PANTHER" id="PTHR46190">
    <property type="entry name" value="SI:CH211-201H21.5-RELATED"/>
    <property type="match status" value="1"/>
</dbReference>
<evidence type="ECO:0000313" key="4">
    <source>
        <dbReference type="EMBL" id="SCJ71221.1"/>
    </source>
</evidence>
<dbReference type="PROSITE" id="PS01247">
    <property type="entry name" value="IUNH"/>
    <property type="match status" value="1"/>
</dbReference>
<evidence type="ECO:0000256" key="2">
    <source>
        <dbReference type="ARBA" id="ARBA00023295"/>
    </source>
</evidence>
<dbReference type="InterPro" id="IPR015910">
    <property type="entry name" value="I/U_nuclsd_hydro_CS"/>
</dbReference>
<dbReference type="Pfam" id="PF01156">
    <property type="entry name" value="IU_nuc_hydro"/>
    <property type="match status" value="1"/>
</dbReference>
<keyword evidence="2 4" id="KW-0326">Glycosidase</keyword>
<evidence type="ECO:0000259" key="3">
    <source>
        <dbReference type="Pfam" id="PF01156"/>
    </source>
</evidence>
<dbReference type="GO" id="GO:0016799">
    <property type="term" value="F:hydrolase activity, hydrolyzing N-glycosyl compounds"/>
    <property type="evidence" value="ECO:0007669"/>
    <property type="project" value="InterPro"/>
</dbReference>
<dbReference type="EC" id="3.2.-.-" evidence="4"/>
<dbReference type="Gene3D" id="3.90.245.10">
    <property type="entry name" value="Ribonucleoside hydrolase-like"/>
    <property type="match status" value="1"/>
</dbReference>
<organism evidence="4">
    <name type="scientific">uncultured Anaerotruncus sp</name>
    <dbReference type="NCBI Taxonomy" id="905011"/>
    <lineage>
        <taxon>Bacteria</taxon>
        <taxon>Bacillati</taxon>
        <taxon>Bacillota</taxon>
        <taxon>Clostridia</taxon>
        <taxon>Eubacteriales</taxon>
        <taxon>Oscillospiraceae</taxon>
        <taxon>Anaerotruncus</taxon>
        <taxon>environmental samples</taxon>
    </lineage>
</organism>
<proteinExistence type="predicted"/>
<dbReference type="InterPro" id="IPR001910">
    <property type="entry name" value="Inosine/uridine_hydrolase_dom"/>
</dbReference>
<keyword evidence="1 4" id="KW-0378">Hydrolase</keyword>
<name>A0A1C6IMW4_9FIRM</name>